<feature type="region of interest" description="Disordered" evidence="1">
    <location>
        <begin position="112"/>
        <end position="133"/>
    </location>
</feature>
<dbReference type="Gramene" id="AET7Gv20034400.3">
    <property type="protein sequence ID" value="AET7Gv20034400.3"/>
    <property type="gene ID" value="AET7Gv20034400"/>
</dbReference>
<proteinExistence type="predicted"/>
<feature type="compositionally biased region" description="Basic and acidic residues" evidence="1">
    <location>
        <begin position="169"/>
        <end position="208"/>
    </location>
</feature>
<organism evidence="2 3">
    <name type="scientific">Aegilops tauschii subsp. strangulata</name>
    <name type="common">Goatgrass</name>
    <dbReference type="NCBI Taxonomy" id="200361"/>
    <lineage>
        <taxon>Eukaryota</taxon>
        <taxon>Viridiplantae</taxon>
        <taxon>Streptophyta</taxon>
        <taxon>Embryophyta</taxon>
        <taxon>Tracheophyta</taxon>
        <taxon>Spermatophyta</taxon>
        <taxon>Magnoliopsida</taxon>
        <taxon>Liliopsida</taxon>
        <taxon>Poales</taxon>
        <taxon>Poaceae</taxon>
        <taxon>BOP clade</taxon>
        <taxon>Pooideae</taxon>
        <taxon>Triticodae</taxon>
        <taxon>Triticeae</taxon>
        <taxon>Triticinae</taxon>
        <taxon>Aegilops</taxon>
    </lineage>
</organism>
<reference evidence="2" key="5">
    <citation type="journal article" date="2021" name="G3 (Bethesda)">
        <title>Aegilops tauschii genome assembly Aet v5.0 features greater sequence contiguity and improved annotation.</title>
        <authorList>
            <person name="Wang L."/>
            <person name="Zhu T."/>
            <person name="Rodriguez J.C."/>
            <person name="Deal K.R."/>
            <person name="Dubcovsky J."/>
            <person name="McGuire P.E."/>
            <person name="Lux T."/>
            <person name="Spannagl M."/>
            <person name="Mayer K.F.X."/>
            <person name="Baldrich P."/>
            <person name="Meyers B.C."/>
            <person name="Huo N."/>
            <person name="Gu Y.Q."/>
            <person name="Zhou H."/>
            <person name="Devos K.M."/>
            <person name="Bennetzen J.L."/>
            <person name="Unver T."/>
            <person name="Budak H."/>
            <person name="Gulick P.J."/>
            <person name="Galiba G."/>
            <person name="Kalapos B."/>
            <person name="Nelson D.R."/>
            <person name="Li P."/>
            <person name="You F.M."/>
            <person name="Luo M.C."/>
            <person name="Dvorak J."/>
        </authorList>
    </citation>
    <scope>NUCLEOTIDE SEQUENCE [LARGE SCALE GENOMIC DNA]</scope>
    <source>
        <strain evidence="2">cv. AL8/78</strain>
    </source>
</reference>
<feature type="region of interest" description="Disordered" evidence="1">
    <location>
        <begin position="153"/>
        <end position="208"/>
    </location>
</feature>
<evidence type="ECO:0000313" key="2">
    <source>
        <dbReference type="EnsemblPlants" id="AET7Gv20034400.3"/>
    </source>
</evidence>
<dbReference type="Proteomes" id="UP000015105">
    <property type="component" value="Chromosome 7D"/>
</dbReference>
<dbReference type="AlphaFoldDB" id="A0A453QC49"/>
<reference evidence="2" key="4">
    <citation type="submission" date="2019-03" db="UniProtKB">
        <authorList>
            <consortium name="EnsemblPlants"/>
        </authorList>
    </citation>
    <scope>IDENTIFICATION</scope>
</reference>
<reference evidence="3" key="2">
    <citation type="journal article" date="2017" name="Nat. Plants">
        <title>The Aegilops tauschii genome reveals multiple impacts of transposons.</title>
        <authorList>
            <person name="Zhao G."/>
            <person name="Zou C."/>
            <person name="Li K."/>
            <person name="Wang K."/>
            <person name="Li T."/>
            <person name="Gao L."/>
            <person name="Zhang X."/>
            <person name="Wang H."/>
            <person name="Yang Z."/>
            <person name="Liu X."/>
            <person name="Jiang W."/>
            <person name="Mao L."/>
            <person name="Kong X."/>
            <person name="Jiao Y."/>
            <person name="Jia J."/>
        </authorList>
    </citation>
    <scope>NUCLEOTIDE SEQUENCE [LARGE SCALE GENOMIC DNA]</scope>
    <source>
        <strain evidence="3">cv. AL8/78</strain>
    </source>
</reference>
<evidence type="ECO:0000256" key="1">
    <source>
        <dbReference type="SAM" id="MobiDB-lite"/>
    </source>
</evidence>
<dbReference type="EnsemblPlants" id="AET7Gv20034400.3">
    <property type="protein sequence ID" value="AET7Gv20034400.3"/>
    <property type="gene ID" value="AET7Gv20034400"/>
</dbReference>
<sequence length="208" mass="22413">GFQLPPGQEPHVHIPRVHCAGEDKLLATHGKSDSAGAQPGMAWSLIRAPLEELQPLLQRVLRQARRAKTSRCWVNRVANAGDAALEAAETTAEKLKQAKKEIFTACKAASTYLTGSPSSTPSDADDTAGSTSNTLFEGTWIRSIIGISMKPSKSLMNDASSSSDDETSDDKSETYGKQPGRDQNEGEKDARQEDQGTKSENEPPNHHS</sequence>
<reference evidence="3" key="1">
    <citation type="journal article" date="2014" name="Science">
        <title>Ancient hybridizations among the ancestral genomes of bread wheat.</title>
        <authorList>
            <consortium name="International Wheat Genome Sequencing Consortium,"/>
            <person name="Marcussen T."/>
            <person name="Sandve S.R."/>
            <person name="Heier L."/>
            <person name="Spannagl M."/>
            <person name="Pfeifer M."/>
            <person name="Jakobsen K.S."/>
            <person name="Wulff B.B."/>
            <person name="Steuernagel B."/>
            <person name="Mayer K.F."/>
            <person name="Olsen O.A."/>
        </authorList>
    </citation>
    <scope>NUCLEOTIDE SEQUENCE [LARGE SCALE GENOMIC DNA]</scope>
    <source>
        <strain evidence="3">cv. AL8/78</strain>
    </source>
</reference>
<accession>A0A453QC49</accession>
<feature type="compositionally biased region" description="Low complexity" evidence="1">
    <location>
        <begin position="114"/>
        <end position="132"/>
    </location>
</feature>
<reference evidence="2" key="3">
    <citation type="journal article" date="2017" name="Nature">
        <title>Genome sequence of the progenitor of the wheat D genome Aegilops tauschii.</title>
        <authorList>
            <person name="Luo M.C."/>
            <person name="Gu Y.Q."/>
            <person name="Puiu D."/>
            <person name="Wang H."/>
            <person name="Twardziok S.O."/>
            <person name="Deal K.R."/>
            <person name="Huo N."/>
            <person name="Zhu T."/>
            <person name="Wang L."/>
            <person name="Wang Y."/>
            <person name="McGuire P.E."/>
            <person name="Liu S."/>
            <person name="Long H."/>
            <person name="Ramasamy R.K."/>
            <person name="Rodriguez J.C."/>
            <person name="Van S.L."/>
            <person name="Yuan L."/>
            <person name="Wang Z."/>
            <person name="Xia Z."/>
            <person name="Xiao L."/>
            <person name="Anderson O.D."/>
            <person name="Ouyang S."/>
            <person name="Liang Y."/>
            <person name="Zimin A.V."/>
            <person name="Pertea G."/>
            <person name="Qi P."/>
            <person name="Bennetzen J.L."/>
            <person name="Dai X."/>
            <person name="Dawson M.W."/>
            <person name="Muller H.G."/>
            <person name="Kugler K."/>
            <person name="Rivarola-Duarte L."/>
            <person name="Spannagl M."/>
            <person name="Mayer K.F.X."/>
            <person name="Lu F.H."/>
            <person name="Bevan M.W."/>
            <person name="Leroy P."/>
            <person name="Li P."/>
            <person name="You F.M."/>
            <person name="Sun Q."/>
            <person name="Liu Z."/>
            <person name="Lyons E."/>
            <person name="Wicker T."/>
            <person name="Salzberg S.L."/>
            <person name="Devos K.M."/>
            <person name="Dvorak J."/>
        </authorList>
    </citation>
    <scope>NUCLEOTIDE SEQUENCE [LARGE SCALE GENOMIC DNA]</scope>
    <source>
        <strain evidence="2">cv. AL8/78</strain>
    </source>
</reference>
<evidence type="ECO:0000313" key="3">
    <source>
        <dbReference type="Proteomes" id="UP000015105"/>
    </source>
</evidence>
<keyword evidence="3" id="KW-1185">Reference proteome</keyword>
<name>A0A453QC49_AEGTS</name>
<protein>
    <submittedName>
        <fullName evidence="2">Uncharacterized protein</fullName>
    </submittedName>
</protein>